<evidence type="ECO:0000256" key="3">
    <source>
        <dbReference type="SAM" id="MobiDB-lite"/>
    </source>
</evidence>
<dbReference type="HOGENOM" id="CLU_264358_0_0_1"/>
<feature type="compositionally biased region" description="Basic and acidic residues" evidence="3">
    <location>
        <begin position="1218"/>
        <end position="1227"/>
    </location>
</feature>
<dbReference type="RefSeq" id="XP_013265886.1">
    <property type="nucleotide sequence ID" value="XM_013410432.1"/>
</dbReference>
<organism evidence="5 6">
    <name type="scientific">Exophiala aquamarina CBS 119918</name>
    <dbReference type="NCBI Taxonomy" id="1182545"/>
    <lineage>
        <taxon>Eukaryota</taxon>
        <taxon>Fungi</taxon>
        <taxon>Dikarya</taxon>
        <taxon>Ascomycota</taxon>
        <taxon>Pezizomycotina</taxon>
        <taxon>Eurotiomycetes</taxon>
        <taxon>Chaetothyriomycetidae</taxon>
        <taxon>Chaetothyriales</taxon>
        <taxon>Herpotrichiellaceae</taxon>
        <taxon>Exophiala</taxon>
    </lineage>
</organism>
<feature type="region of interest" description="Disordered" evidence="3">
    <location>
        <begin position="769"/>
        <end position="791"/>
    </location>
</feature>
<dbReference type="InterPro" id="IPR004843">
    <property type="entry name" value="Calcineurin-like_PHP"/>
</dbReference>
<keyword evidence="6" id="KW-1185">Reference proteome</keyword>
<evidence type="ECO:0000256" key="2">
    <source>
        <dbReference type="ARBA" id="ARBA00023180"/>
    </source>
</evidence>
<protein>
    <recommendedName>
        <fullName evidence="4">Calcineurin-like phosphoesterase domain-containing protein</fullName>
    </recommendedName>
</protein>
<name>A0A072PTY3_9EURO</name>
<dbReference type="PANTHER" id="PTHR10340">
    <property type="entry name" value="SPHINGOMYELIN PHOSPHODIESTERASE"/>
    <property type="match status" value="1"/>
</dbReference>
<feature type="region of interest" description="Disordered" evidence="3">
    <location>
        <begin position="566"/>
        <end position="588"/>
    </location>
</feature>
<feature type="region of interest" description="Disordered" evidence="3">
    <location>
        <begin position="685"/>
        <end position="732"/>
    </location>
</feature>
<dbReference type="GeneID" id="25276220"/>
<accession>A0A072PTY3</accession>
<feature type="region of interest" description="Disordered" evidence="3">
    <location>
        <begin position="1131"/>
        <end position="1150"/>
    </location>
</feature>
<evidence type="ECO:0000313" key="5">
    <source>
        <dbReference type="EMBL" id="KEF63296.1"/>
    </source>
</evidence>
<feature type="compositionally biased region" description="Polar residues" evidence="3">
    <location>
        <begin position="710"/>
        <end position="719"/>
    </location>
</feature>
<feature type="compositionally biased region" description="Polar residues" evidence="3">
    <location>
        <begin position="975"/>
        <end position="997"/>
    </location>
</feature>
<keyword evidence="2" id="KW-0325">Glycoprotein</keyword>
<feature type="domain" description="Calcineurin-like phosphoesterase" evidence="4">
    <location>
        <begin position="235"/>
        <end position="506"/>
    </location>
</feature>
<dbReference type="SUPFAM" id="SSF56300">
    <property type="entry name" value="Metallo-dependent phosphatases"/>
    <property type="match status" value="1"/>
</dbReference>
<keyword evidence="1" id="KW-0378">Hydrolase</keyword>
<gene>
    <name evidence="5" type="ORF">A1O9_01273</name>
</gene>
<dbReference type="PANTHER" id="PTHR10340:SF27">
    <property type="entry name" value="ACL091CP"/>
    <property type="match status" value="1"/>
</dbReference>
<dbReference type="InterPro" id="IPR029052">
    <property type="entry name" value="Metallo-depent_PP-like"/>
</dbReference>
<feature type="compositionally biased region" description="Low complexity" evidence="3">
    <location>
        <begin position="698"/>
        <end position="709"/>
    </location>
</feature>
<dbReference type="Pfam" id="PF00149">
    <property type="entry name" value="Metallophos"/>
    <property type="match status" value="1"/>
</dbReference>
<dbReference type="AlphaFoldDB" id="A0A072PTY3"/>
<feature type="region of interest" description="Disordered" evidence="3">
    <location>
        <begin position="975"/>
        <end position="1002"/>
    </location>
</feature>
<dbReference type="STRING" id="1182545.A0A072PTY3"/>
<evidence type="ECO:0000259" key="4">
    <source>
        <dbReference type="Pfam" id="PF00149"/>
    </source>
</evidence>
<feature type="region of interest" description="Disordered" evidence="3">
    <location>
        <begin position="210"/>
        <end position="230"/>
    </location>
</feature>
<sequence length="1266" mass="137308">MAVNRADKDAAPSSPAGKTIASWIAQLDFPKAIFGSYNKQPSLVQQSTDNLKPQPIINDAYYNYSFPSNLTDPLYINQTVPNKVNFPLHYPIPENTDPTKAFYQSIDTAVLVINGSAGIGGNCSRCVSVITAAQTVARLAPGNFSDALIRLCQAVKFKPDADCEQDYATDKPEPAMWAQVLQGADVLGNDGKFICNSMFGQSWCEKPKPQQGTLNFDTDKPPNATAPRSNGQRVKVLHISDIHLDPRYTVGAEAVDCPSAGCCRTDPKNQTSIKNPAPFSGHPNCDTPLSLLASALSSVAPLSGKDTTGKGDIDWAIFTGDLMPRESAKYRNDKYLAYVQSAVYQVMKYFIPQNPVFPVLGALDAFNGDMQQSQVNNYGHMKRIIDAYNWLSIEESASIGPHRMGYTAKHPKYPQLRIIALNTNFWALQNYYTYVNTTNPRDSIILSDLIGWLIQAEKAQERVWIVGHVPPFAEQTLPDHSEAFYQVIERFSPHVIAGIFFGHLHTDSVNIFYKAGGKDVAKEDNVAVVSWLGPSLSPKSGHPSYKVYEVDTGDFRVYESRTYYTNSSNLSNAPRSQANTATNNNGQNGSANGLVWELGCDAREAYGKAINWPSNSPLNAAFWHRVGTTMLQATSSDGTNLAAIYRMFRSTSIDGKGVTGPCDAACVNTTVCRMRSAKESLWEQCGSDETRKEWKGNSTSVSTQTSASSNGNLSITSVAPTKRNVESSGDHENDIYIDYDNAANEEQQPSEPNLHKRWRSKFWSKVAAAAAQNSQDQGQSPRTATSDHVNYTKAITGTSTTTMTVSMQGGSSSIAKRTAKPGLDGPHSFPAGLDARSAEPEPTANPDDKKYTENILPAEQTSLTNWGSGPLSEAYSARGGLTSTGVQLLNMVISAQSAKTSYTIIRPNEATARARLGRDLLQESQDPMEAAAPAIVDDNGSPSGNYGAHDQEGQTLIDNVQIPDQPHQRREMTLANSPDATTTAASNSHTGGASEATNPPWDFPIYRPDEVPNGQILQRRSLVGGDGGAMATTTQRIPPSVGQAYEPENPSADIDVSEVSGCMENGDGVDCESIDKRSAMPDPKETNFLDLAIQRDRIKSAKSTWKPWTTNTQVEEATWIAPWESGYDGGFKKRTAAPDPSALPEPDPGKKLLDLWSSKLSSLSARSAAEAVAAGPAHAKRSAEPEPEPEPEPGNKLFDLWASRMSTHSAKLAAEATDPPHAKRSAEPEPEPGNQPINFSEFRKTAAPPKTTITGVGECNFLHRKG</sequence>
<feature type="compositionally biased region" description="Basic and acidic residues" evidence="3">
    <location>
        <begin position="723"/>
        <end position="732"/>
    </location>
</feature>
<evidence type="ECO:0000313" key="6">
    <source>
        <dbReference type="Proteomes" id="UP000027920"/>
    </source>
</evidence>
<dbReference type="GO" id="GO:0008081">
    <property type="term" value="F:phosphoric diester hydrolase activity"/>
    <property type="evidence" value="ECO:0007669"/>
    <property type="project" value="TreeGrafter"/>
</dbReference>
<feature type="compositionally biased region" description="Low complexity" evidence="3">
    <location>
        <begin position="1167"/>
        <end position="1177"/>
    </location>
</feature>
<feature type="compositionally biased region" description="Low complexity" evidence="3">
    <location>
        <begin position="576"/>
        <end position="588"/>
    </location>
</feature>
<reference evidence="5 6" key="1">
    <citation type="submission" date="2013-03" db="EMBL/GenBank/DDBJ databases">
        <title>The Genome Sequence of Exophiala aquamarina CBS 119918.</title>
        <authorList>
            <consortium name="The Broad Institute Genomics Platform"/>
            <person name="Cuomo C."/>
            <person name="de Hoog S."/>
            <person name="Gorbushina A."/>
            <person name="Walker B."/>
            <person name="Young S.K."/>
            <person name="Zeng Q."/>
            <person name="Gargeya S."/>
            <person name="Fitzgerald M."/>
            <person name="Haas B."/>
            <person name="Abouelleil A."/>
            <person name="Allen A.W."/>
            <person name="Alvarado L."/>
            <person name="Arachchi H.M."/>
            <person name="Berlin A.M."/>
            <person name="Chapman S.B."/>
            <person name="Gainer-Dewar J."/>
            <person name="Goldberg J."/>
            <person name="Griggs A."/>
            <person name="Gujja S."/>
            <person name="Hansen M."/>
            <person name="Howarth C."/>
            <person name="Imamovic A."/>
            <person name="Ireland A."/>
            <person name="Larimer J."/>
            <person name="McCowan C."/>
            <person name="Murphy C."/>
            <person name="Pearson M."/>
            <person name="Poon T.W."/>
            <person name="Priest M."/>
            <person name="Roberts A."/>
            <person name="Saif S."/>
            <person name="Shea T."/>
            <person name="Sisk P."/>
            <person name="Sykes S."/>
            <person name="Wortman J."/>
            <person name="Nusbaum C."/>
            <person name="Birren B."/>
        </authorList>
    </citation>
    <scope>NUCLEOTIDE SEQUENCE [LARGE SCALE GENOMIC DNA]</scope>
    <source>
        <strain evidence="5 6">CBS 119918</strain>
    </source>
</reference>
<feature type="region of interest" description="Disordered" evidence="3">
    <location>
        <begin position="1167"/>
        <end position="1252"/>
    </location>
</feature>
<evidence type="ECO:0000256" key="1">
    <source>
        <dbReference type="ARBA" id="ARBA00022801"/>
    </source>
</evidence>
<feature type="compositionally biased region" description="Polar residues" evidence="3">
    <location>
        <begin position="771"/>
        <end position="791"/>
    </location>
</feature>
<dbReference type="VEuPathDB" id="FungiDB:A1O9_01273"/>
<dbReference type="EMBL" id="AMGV01000001">
    <property type="protein sequence ID" value="KEF63296.1"/>
    <property type="molecule type" value="Genomic_DNA"/>
</dbReference>
<comment type="caution">
    <text evidence="5">The sequence shown here is derived from an EMBL/GenBank/DDBJ whole genome shotgun (WGS) entry which is preliminary data.</text>
</comment>
<dbReference type="Proteomes" id="UP000027920">
    <property type="component" value="Unassembled WGS sequence"/>
</dbReference>
<dbReference type="OrthoDB" id="282973at2759"/>
<feature type="region of interest" description="Disordered" evidence="3">
    <location>
        <begin position="803"/>
        <end position="852"/>
    </location>
</feature>
<proteinExistence type="predicted"/>
<feature type="compositionally biased region" description="Low complexity" evidence="3">
    <location>
        <begin position="803"/>
        <end position="813"/>
    </location>
</feature>
<feature type="compositionally biased region" description="Polar residues" evidence="3">
    <location>
        <begin position="566"/>
        <end position="575"/>
    </location>
</feature>